<dbReference type="InterPro" id="IPR008978">
    <property type="entry name" value="HSP20-like_chaperone"/>
</dbReference>
<reference evidence="3 4" key="1">
    <citation type="submission" date="2021-03" db="EMBL/GenBank/DDBJ databases">
        <title>Genomic Encyclopedia of Type Strains, Phase IV (KMG-IV): sequencing the most valuable type-strain genomes for metagenomic binning, comparative biology and taxonomic classification.</title>
        <authorList>
            <person name="Goeker M."/>
        </authorList>
    </citation>
    <scope>NUCLEOTIDE SEQUENCE [LARGE SCALE GENOMIC DNA]</scope>
    <source>
        <strain evidence="3 4">DSM 27138</strain>
    </source>
</reference>
<sequence>MYLSLFDLMRRQRQLMRAEVPPLTPWWEEDDHSLTVRFRTTGLDPQSVQVQVSEFALAISGHRTREERLEGPGFFRFNATAGAVARSFPLPCRVVPGAATMAWRSPDELEVRLTKA</sequence>
<evidence type="ECO:0000256" key="1">
    <source>
        <dbReference type="PROSITE-ProRule" id="PRU00285"/>
    </source>
</evidence>
<evidence type="ECO:0000313" key="4">
    <source>
        <dbReference type="Proteomes" id="UP001519289"/>
    </source>
</evidence>
<comment type="similarity">
    <text evidence="1">Belongs to the small heat shock protein (HSP20) family.</text>
</comment>
<dbReference type="Gene3D" id="2.60.40.790">
    <property type="match status" value="1"/>
</dbReference>
<name>A0ABS4JTL1_9FIRM</name>
<dbReference type="SUPFAM" id="SSF49764">
    <property type="entry name" value="HSP20-like chaperones"/>
    <property type="match status" value="1"/>
</dbReference>
<dbReference type="Proteomes" id="UP001519289">
    <property type="component" value="Unassembled WGS sequence"/>
</dbReference>
<proteinExistence type="inferred from homology"/>
<evidence type="ECO:0000313" key="3">
    <source>
        <dbReference type="EMBL" id="MBP2018285.1"/>
    </source>
</evidence>
<dbReference type="CDD" id="cd00298">
    <property type="entry name" value="ACD_sHsps_p23-like"/>
    <property type="match status" value="1"/>
</dbReference>
<dbReference type="EMBL" id="JAGGLG010000011">
    <property type="protein sequence ID" value="MBP2018285.1"/>
    <property type="molecule type" value="Genomic_DNA"/>
</dbReference>
<keyword evidence="4" id="KW-1185">Reference proteome</keyword>
<comment type="caution">
    <text evidence="3">The sequence shown here is derived from an EMBL/GenBank/DDBJ whole genome shotgun (WGS) entry which is preliminary data.</text>
</comment>
<dbReference type="InterPro" id="IPR002068">
    <property type="entry name" value="A-crystallin/Hsp20_dom"/>
</dbReference>
<accession>A0ABS4JTL1</accession>
<organism evidence="3 4">
    <name type="scientific">Symbiobacterium terraclitae</name>
    <dbReference type="NCBI Taxonomy" id="557451"/>
    <lineage>
        <taxon>Bacteria</taxon>
        <taxon>Bacillati</taxon>
        <taxon>Bacillota</taxon>
        <taxon>Clostridia</taxon>
        <taxon>Eubacteriales</taxon>
        <taxon>Symbiobacteriaceae</taxon>
        <taxon>Symbiobacterium</taxon>
    </lineage>
</organism>
<protein>
    <submittedName>
        <fullName evidence="3">HSP20 family molecular chaperone IbpA</fullName>
    </submittedName>
</protein>
<gene>
    <name evidence="3" type="ORF">J2Z79_001686</name>
</gene>
<evidence type="ECO:0000259" key="2">
    <source>
        <dbReference type="PROSITE" id="PS01031"/>
    </source>
</evidence>
<dbReference type="RefSeq" id="WP_209466416.1">
    <property type="nucleotide sequence ID" value="NZ_JAGGLG010000011.1"/>
</dbReference>
<dbReference type="PROSITE" id="PS01031">
    <property type="entry name" value="SHSP"/>
    <property type="match status" value="1"/>
</dbReference>
<feature type="domain" description="SHSP" evidence="2">
    <location>
        <begin position="14"/>
        <end position="116"/>
    </location>
</feature>